<dbReference type="InterPro" id="IPR006553">
    <property type="entry name" value="Leu-rich_rpt_Cys-con_subtyp"/>
</dbReference>
<name>A0A9P0HE23_NEZVI</name>
<organism evidence="2 3">
    <name type="scientific">Nezara viridula</name>
    <name type="common">Southern green stink bug</name>
    <name type="synonym">Cimex viridulus</name>
    <dbReference type="NCBI Taxonomy" id="85310"/>
    <lineage>
        <taxon>Eukaryota</taxon>
        <taxon>Metazoa</taxon>
        <taxon>Ecdysozoa</taxon>
        <taxon>Arthropoda</taxon>
        <taxon>Hexapoda</taxon>
        <taxon>Insecta</taxon>
        <taxon>Pterygota</taxon>
        <taxon>Neoptera</taxon>
        <taxon>Paraneoptera</taxon>
        <taxon>Hemiptera</taxon>
        <taxon>Heteroptera</taxon>
        <taxon>Panheteroptera</taxon>
        <taxon>Pentatomomorpha</taxon>
        <taxon>Pentatomoidea</taxon>
        <taxon>Pentatomidae</taxon>
        <taxon>Pentatominae</taxon>
        <taxon>Nezara</taxon>
    </lineage>
</organism>
<dbReference type="AlphaFoldDB" id="A0A9P0HE23"/>
<dbReference type="Pfam" id="PF25372">
    <property type="entry name" value="DUF7885"/>
    <property type="match status" value="1"/>
</dbReference>
<dbReference type="GO" id="GO:0031146">
    <property type="term" value="P:SCF-dependent proteasomal ubiquitin-dependent protein catabolic process"/>
    <property type="evidence" value="ECO:0007669"/>
    <property type="project" value="TreeGrafter"/>
</dbReference>
<reference evidence="2" key="1">
    <citation type="submission" date="2022-01" db="EMBL/GenBank/DDBJ databases">
        <authorList>
            <person name="King R."/>
        </authorList>
    </citation>
    <scope>NUCLEOTIDE SEQUENCE</scope>
</reference>
<dbReference type="InterPro" id="IPR057207">
    <property type="entry name" value="FBXL15_LRR"/>
</dbReference>
<dbReference type="PANTHER" id="PTHR13318">
    <property type="entry name" value="PARTNER OF PAIRED, ISOFORM B-RELATED"/>
    <property type="match status" value="1"/>
</dbReference>
<evidence type="ECO:0000259" key="1">
    <source>
        <dbReference type="Pfam" id="PF25372"/>
    </source>
</evidence>
<dbReference type="OrthoDB" id="10044893at2759"/>
<accession>A0A9P0HE23</accession>
<keyword evidence="3" id="KW-1185">Reference proteome</keyword>
<dbReference type="SMART" id="SM00367">
    <property type="entry name" value="LRR_CC"/>
    <property type="match status" value="5"/>
</dbReference>
<feature type="domain" description="F-box/LRR-repeat protein 15-like leucin rich repeat" evidence="1">
    <location>
        <begin position="73"/>
        <end position="224"/>
    </location>
</feature>
<evidence type="ECO:0000313" key="3">
    <source>
        <dbReference type="Proteomes" id="UP001152798"/>
    </source>
</evidence>
<gene>
    <name evidence="2" type="ORF">NEZAVI_LOCUS9557</name>
</gene>
<dbReference type="Proteomes" id="UP001152798">
    <property type="component" value="Chromosome 4"/>
</dbReference>
<dbReference type="SUPFAM" id="SSF52047">
    <property type="entry name" value="RNI-like"/>
    <property type="match status" value="1"/>
</dbReference>
<evidence type="ECO:0000313" key="2">
    <source>
        <dbReference type="EMBL" id="CAH1400278.1"/>
    </source>
</evidence>
<dbReference type="GO" id="GO:0019005">
    <property type="term" value="C:SCF ubiquitin ligase complex"/>
    <property type="evidence" value="ECO:0007669"/>
    <property type="project" value="TreeGrafter"/>
</dbReference>
<dbReference type="PANTHER" id="PTHR13318:SF193">
    <property type="entry name" value="F-BOX_LRR-REPEAT PROTEIN 16"/>
    <property type="match status" value="1"/>
</dbReference>
<proteinExistence type="predicted"/>
<protein>
    <recommendedName>
        <fullName evidence="1">F-box/LRR-repeat protein 15-like leucin rich repeat domain-containing protein</fullName>
    </recommendedName>
</protein>
<dbReference type="Gene3D" id="3.80.10.10">
    <property type="entry name" value="Ribonuclease Inhibitor"/>
    <property type="match status" value="2"/>
</dbReference>
<dbReference type="InterPro" id="IPR032675">
    <property type="entry name" value="LRR_dom_sf"/>
</dbReference>
<sequence>MAFVGDAQAIGFRRAPFLLRKEWRCRGGTKEKESTQLSIDGIRLSIQRGIQDRSPVLPAARSKDHIQDKKIHSLPNLTVLSLSGCSKVTDEGVELIAENLQKLRSLDLSWCSRITDSALEYIACDLNMLEELTLDRCVHITDIGIGYISTMLSLSALFLRWCTQIRDFGIQHLCGMRNLQILSLAGCPLLTSSGLSSLIQLRHLQELELTNCAGASRELFDYLREHLPRCLVIE</sequence>
<dbReference type="EMBL" id="OV725080">
    <property type="protein sequence ID" value="CAH1400278.1"/>
    <property type="molecule type" value="Genomic_DNA"/>
</dbReference>